<dbReference type="GO" id="GO:0004180">
    <property type="term" value="F:carboxypeptidase activity"/>
    <property type="evidence" value="ECO:0007669"/>
    <property type="project" value="UniProtKB-ARBA"/>
</dbReference>
<sequence>MPSLRPVPGKRAIAALLVAFATAACSTLYDIDQAERSIQPIPSALRSEMARLGMAETAPILIRVFKQESELELWKKDRTGRYALLKTYPICRWSGKLGPKRFEGDRQTPEGFYAISRRQMNPDSRYYLSFNLGFPNRLEAAQGFQGAALMIHGACSSSGCYAVTDEAAAEIYVVAREAFRGGQEAFQVQALPFRMTPVNLALHRDDPNMPFWRTLKDGADVFEVTRREPTVGWCGRRYVFDAPNVGRDFDPLAACPALETDPAVAAAVAAKQARDDAAVATVAASYPVLPAMSYVDGGMHPRFREILERDGARKLAKLTSERAPVSRPEAALADPYVPGLLPPPVDATLTGSVAATTTAAAAAVAPAITAGQ</sequence>
<dbReference type="Proteomes" id="UP000294547">
    <property type="component" value="Unassembled WGS sequence"/>
</dbReference>
<dbReference type="PROSITE" id="PS52029">
    <property type="entry name" value="LD_TPASE"/>
    <property type="match status" value="1"/>
</dbReference>
<evidence type="ECO:0000256" key="8">
    <source>
        <dbReference type="SAM" id="SignalP"/>
    </source>
</evidence>
<dbReference type="GO" id="GO:0009252">
    <property type="term" value="P:peptidoglycan biosynthetic process"/>
    <property type="evidence" value="ECO:0007669"/>
    <property type="project" value="UniProtKB-UniPathway"/>
</dbReference>
<feature type="signal peptide" evidence="8">
    <location>
        <begin position="1"/>
        <end position="23"/>
    </location>
</feature>
<evidence type="ECO:0000256" key="5">
    <source>
        <dbReference type="ARBA" id="ARBA00022984"/>
    </source>
</evidence>
<dbReference type="CDD" id="cd16913">
    <property type="entry name" value="YkuD_like"/>
    <property type="match status" value="1"/>
</dbReference>
<keyword evidence="4 7" id="KW-0133">Cell shape</keyword>
<feature type="domain" description="L,D-TPase catalytic" evidence="9">
    <location>
        <begin position="60"/>
        <end position="191"/>
    </location>
</feature>
<evidence type="ECO:0000256" key="3">
    <source>
        <dbReference type="ARBA" id="ARBA00022679"/>
    </source>
</evidence>
<dbReference type="InterPro" id="IPR005490">
    <property type="entry name" value="LD_TPept_cat_dom"/>
</dbReference>
<dbReference type="PANTHER" id="PTHR36699">
    <property type="entry name" value="LD-TRANSPEPTIDASE"/>
    <property type="match status" value="1"/>
</dbReference>
<evidence type="ECO:0000313" key="11">
    <source>
        <dbReference type="Proteomes" id="UP000294547"/>
    </source>
</evidence>
<dbReference type="Pfam" id="PF03734">
    <property type="entry name" value="YkuD"/>
    <property type="match status" value="1"/>
</dbReference>
<dbReference type="AlphaFoldDB" id="A0A4R6RJM1"/>
<comment type="pathway">
    <text evidence="1 7">Cell wall biogenesis; peptidoglycan biosynthesis.</text>
</comment>
<dbReference type="InterPro" id="IPR038063">
    <property type="entry name" value="Transpep_catalytic_dom"/>
</dbReference>
<evidence type="ECO:0000256" key="1">
    <source>
        <dbReference type="ARBA" id="ARBA00004752"/>
    </source>
</evidence>
<dbReference type="GO" id="GO:0016740">
    <property type="term" value="F:transferase activity"/>
    <property type="evidence" value="ECO:0007669"/>
    <property type="project" value="UniProtKB-KW"/>
</dbReference>
<evidence type="ECO:0000313" key="10">
    <source>
        <dbReference type="EMBL" id="TDP86305.1"/>
    </source>
</evidence>
<dbReference type="GO" id="GO:0008360">
    <property type="term" value="P:regulation of cell shape"/>
    <property type="evidence" value="ECO:0007669"/>
    <property type="project" value="UniProtKB-UniRule"/>
</dbReference>
<dbReference type="GO" id="GO:0071555">
    <property type="term" value="P:cell wall organization"/>
    <property type="evidence" value="ECO:0007669"/>
    <property type="project" value="UniProtKB-UniRule"/>
</dbReference>
<feature type="active site" description="Nucleophile" evidence="7">
    <location>
        <position position="160"/>
    </location>
</feature>
<dbReference type="SUPFAM" id="SSF141523">
    <property type="entry name" value="L,D-transpeptidase catalytic domain-like"/>
    <property type="match status" value="1"/>
</dbReference>
<evidence type="ECO:0000259" key="9">
    <source>
        <dbReference type="PROSITE" id="PS52029"/>
    </source>
</evidence>
<organism evidence="10 11">
    <name type="scientific">Oharaeibacter diazotrophicus</name>
    <dbReference type="NCBI Taxonomy" id="1920512"/>
    <lineage>
        <taxon>Bacteria</taxon>
        <taxon>Pseudomonadati</taxon>
        <taxon>Pseudomonadota</taxon>
        <taxon>Alphaproteobacteria</taxon>
        <taxon>Hyphomicrobiales</taxon>
        <taxon>Pleomorphomonadaceae</taxon>
        <taxon>Oharaeibacter</taxon>
    </lineage>
</organism>
<protein>
    <submittedName>
        <fullName evidence="10">Murein L,D-transpeptidase YafK</fullName>
    </submittedName>
</protein>
<accession>A0A4R6RJM1</accession>
<reference evidence="10 11" key="1">
    <citation type="submission" date="2019-03" db="EMBL/GenBank/DDBJ databases">
        <title>Genomic Encyclopedia of Type Strains, Phase IV (KMG-IV): sequencing the most valuable type-strain genomes for metagenomic binning, comparative biology and taxonomic classification.</title>
        <authorList>
            <person name="Goeker M."/>
        </authorList>
    </citation>
    <scope>NUCLEOTIDE SEQUENCE [LARGE SCALE GENOMIC DNA]</scope>
    <source>
        <strain evidence="10 11">DSM 102969</strain>
    </source>
</reference>
<evidence type="ECO:0000256" key="6">
    <source>
        <dbReference type="ARBA" id="ARBA00023316"/>
    </source>
</evidence>
<gene>
    <name evidence="10" type="ORF">EDD54_0175</name>
</gene>
<dbReference type="PROSITE" id="PS51257">
    <property type="entry name" value="PROKAR_LIPOPROTEIN"/>
    <property type="match status" value="1"/>
</dbReference>
<keyword evidence="6 7" id="KW-0961">Cell wall biogenesis/degradation</keyword>
<keyword evidence="5 7" id="KW-0573">Peptidoglycan synthesis</keyword>
<evidence type="ECO:0000256" key="4">
    <source>
        <dbReference type="ARBA" id="ARBA00022960"/>
    </source>
</evidence>
<dbReference type="EMBL" id="SNXY01000006">
    <property type="protein sequence ID" value="TDP86305.1"/>
    <property type="molecule type" value="Genomic_DNA"/>
</dbReference>
<evidence type="ECO:0000256" key="7">
    <source>
        <dbReference type="PROSITE-ProRule" id="PRU01373"/>
    </source>
</evidence>
<proteinExistence type="inferred from homology"/>
<evidence type="ECO:0000256" key="2">
    <source>
        <dbReference type="ARBA" id="ARBA00005992"/>
    </source>
</evidence>
<name>A0A4R6RJM1_9HYPH</name>
<feature type="chain" id="PRO_5020569181" evidence="8">
    <location>
        <begin position="24"/>
        <end position="372"/>
    </location>
</feature>
<comment type="similarity">
    <text evidence="2">Belongs to the YkuD family.</text>
</comment>
<feature type="active site" description="Proton donor/acceptor" evidence="7">
    <location>
        <position position="152"/>
    </location>
</feature>
<dbReference type="Gene3D" id="2.40.440.10">
    <property type="entry name" value="L,D-transpeptidase catalytic domain-like"/>
    <property type="match status" value="1"/>
</dbReference>
<comment type="caution">
    <text evidence="10">The sequence shown here is derived from an EMBL/GenBank/DDBJ whole genome shotgun (WGS) entry which is preliminary data.</text>
</comment>
<keyword evidence="11" id="KW-1185">Reference proteome</keyword>
<dbReference type="UniPathway" id="UPA00219"/>
<keyword evidence="3" id="KW-0808">Transferase</keyword>
<dbReference type="PANTHER" id="PTHR36699:SF1">
    <property type="entry name" value="L,D-TRANSPEPTIDASE YAFK-RELATED"/>
    <property type="match status" value="1"/>
</dbReference>
<keyword evidence="8" id="KW-0732">Signal</keyword>